<evidence type="ECO:0000313" key="2">
    <source>
        <dbReference type="EMBL" id="SFA79767.1"/>
    </source>
</evidence>
<accession>A0A1I0VUQ6</accession>
<dbReference type="Proteomes" id="UP000198619">
    <property type="component" value="Unassembled WGS sequence"/>
</dbReference>
<keyword evidence="3" id="KW-1185">Reference proteome</keyword>
<protein>
    <recommendedName>
        <fullName evidence="4">DUF5105 domain-containing protein</fullName>
    </recommendedName>
</protein>
<feature type="signal peptide" evidence="1">
    <location>
        <begin position="1"/>
        <end position="21"/>
    </location>
</feature>
<organism evidence="2 3">
    <name type="scientific">Clostridium frigidicarnis</name>
    <dbReference type="NCBI Taxonomy" id="84698"/>
    <lineage>
        <taxon>Bacteria</taxon>
        <taxon>Bacillati</taxon>
        <taxon>Bacillota</taxon>
        <taxon>Clostridia</taxon>
        <taxon>Eubacteriales</taxon>
        <taxon>Clostridiaceae</taxon>
        <taxon>Clostridium</taxon>
    </lineage>
</organism>
<reference evidence="2 3" key="1">
    <citation type="submission" date="2016-10" db="EMBL/GenBank/DDBJ databases">
        <authorList>
            <person name="de Groot N.N."/>
        </authorList>
    </citation>
    <scope>NUCLEOTIDE SEQUENCE [LARGE SCALE GENOMIC DNA]</scope>
    <source>
        <strain evidence="2 3">DSM 12271</strain>
    </source>
</reference>
<dbReference type="PROSITE" id="PS51257">
    <property type="entry name" value="PROKAR_LIPOPROTEIN"/>
    <property type="match status" value="1"/>
</dbReference>
<evidence type="ECO:0000256" key="1">
    <source>
        <dbReference type="SAM" id="SignalP"/>
    </source>
</evidence>
<evidence type="ECO:0008006" key="4">
    <source>
        <dbReference type="Google" id="ProtNLM"/>
    </source>
</evidence>
<dbReference type="AlphaFoldDB" id="A0A1I0VUQ6"/>
<feature type="chain" id="PRO_5038923140" description="DUF5105 domain-containing protein" evidence="1">
    <location>
        <begin position="22"/>
        <end position="198"/>
    </location>
</feature>
<keyword evidence="1" id="KW-0732">Signal</keyword>
<gene>
    <name evidence="2" type="ORF">SAMN04488528_100324</name>
</gene>
<evidence type="ECO:0000313" key="3">
    <source>
        <dbReference type="Proteomes" id="UP000198619"/>
    </source>
</evidence>
<dbReference type="RefSeq" id="WP_090038527.1">
    <property type="nucleotide sequence ID" value="NZ_FOKI01000003.1"/>
</dbReference>
<name>A0A1I0VUQ6_9CLOT</name>
<sequence length="198" mass="22189">MKSLKKISLLAVMCLSLLFVACGKPSEKELTECLNGSIQCSAGYEYDYGDISKAGSREEYDKNMAIDKQKAYKSLESLGIPFTKDQKDRIYNAFIANTKKITYEIKCDEIKDKTASFTVTSKAIDTDSFSKQLESKVTEKSKTAHSQEALSEDITKIIIDCYNNAPVKDSTNKAVFEKQDNVWKLTTKADDLTKILVD</sequence>
<dbReference type="EMBL" id="FOKI01000003">
    <property type="protein sequence ID" value="SFA79767.1"/>
    <property type="molecule type" value="Genomic_DNA"/>
</dbReference>
<proteinExistence type="predicted"/>